<protein>
    <submittedName>
        <fullName evidence="2">Aerolysin-like protein</fullName>
    </submittedName>
</protein>
<organism evidence="2 3">
    <name type="scientific">Clarias magur</name>
    <name type="common">Asian catfish</name>
    <name type="synonym">Macropteronotus magur</name>
    <dbReference type="NCBI Taxonomy" id="1594786"/>
    <lineage>
        <taxon>Eukaryota</taxon>
        <taxon>Metazoa</taxon>
        <taxon>Chordata</taxon>
        <taxon>Craniata</taxon>
        <taxon>Vertebrata</taxon>
        <taxon>Euteleostomi</taxon>
        <taxon>Actinopterygii</taxon>
        <taxon>Neopterygii</taxon>
        <taxon>Teleostei</taxon>
        <taxon>Ostariophysi</taxon>
        <taxon>Siluriformes</taxon>
        <taxon>Clariidae</taxon>
        <taxon>Clarias</taxon>
    </lineage>
</organism>
<dbReference type="AlphaFoldDB" id="A0A8J4UN24"/>
<sequence>MPSHLAEVKIVGGNGGTAFKSKEPKEKSEELKMLKKILVWVGKKKVKAIEVHFADDKPMLFGVTENKMKPKEFIFEDGEHMTSLTLWPNEDVTHLGGIKFKTNHSRRFCACMEKKSNKPLVSVDVASGLCTGIKGCLDGRGIVRLGFMFINNIKSIELTDVEYEGLYDVVPNVDVREVKSMTYYNNTKKTQAYRIETSKKISETSSWSVTGRLELMFSLKVKAAIPLIGGTGGHELKLGVEGRYTSQKSEEKMMHYSFPVKVAPGKTADVVITLGEAKVCLEFRGKVKIVCHEGGVVEYKTSGKYRG</sequence>
<proteinExistence type="predicted"/>
<dbReference type="PANTHER" id="PTHR34007">
    <property type="entry name" value="AEROLYSIN-LIKE PROTEIN-RELATED"/>
    <property type="match status" value="1"/>
</dbReference>
<name>A0A8J4UN24_CLAMG</name>
<dbReference type="PROSITE" id="PS51752">
    <property type="entry name" value="JACALIN_LECTIN"/>
    <property type="match status" value="1"/>
</dbReference>
<dbReference type="InterPro" id="IPR036404">
    <property type="entry name" value="Jacalin-like_lectin_dom_sf"/>
</dbReference>
<reference evidence="2" key="1">
    <citation type="submission" date="2020-07" db="EMBL/GenBank/DDBJ databases">
        <title>Clarias magur genome sequencing, assembly and annotation.</title>
        <authorList>
            <person name="Kushwaha B."/>
            <person name="Kumar R."/>
            <person name="Das P."/>
            <person name="Joshi C.G."/>
            <person name="Kumar D."/>
            <person name="Nagpure N.S."/>
            <person name="Pandey M."/>
            <person name="Agarwal S."/>
            <person name="Srivastava S."/>
            <person name="Singh M."/>
            <person name="Sahoo L."/>
            <person name="Jayasankar P."/>
            <person name="Meher P.K."/>
            <person name="Koringa P.G."/>
            <person name="Iquebal M.A."/>
            <person name="Das S.P."/>
            <person name="Bit A."/>
            <person name="Patnaik S."/>
            <person name="Patel N."/>
            <person name="Shah T.M."/>
            <person name="Hinsu A."/>
            <person name="Jena J.K."/>
        </authorList>
    </citation>
    <scope>NUCLEOTIDE SEQUENCE</scope>
    <source>
        <strain evidence="2">CIFAMagur01</strain>
        <tissue evidence="2">Testis</tissue>
    </source>
</reference>
<dbReference type="SUPFAM" id="SSF56973">
    <property type="entry name" value="Aerolisin/ETX pore-forming domain"/>
    <property type="match status" value="1"/>
</dbReference>
<gene>
    <name evidence="2" type="ORF">DAT39_003820</name>
</gene>
<comment type="caution">
    <text evidence="2">The sequence shown here is derived from an EMBL/GenBank/DDBJ whole genome shotgun (WGS) entry which is preliminary data.</text>
</comment>
<dbReference type="Pfam" id="PF01419">
    <property type="entry name" value="Jacalin"/>
    <property type="match status" value="1"/>
</dbReference>
<keyword evidence="3" id="KW-1185">Reference proteome</keyword>
<dbReference type="SUPFAM" id="SSF51101">
    <property type="entry name" value="Mannose-binding lectins"/>
    <property type="match status" value="1"/>
</dbReference>
<dbReference type="Gene3D" id="2.170.15.10">
    <property type="entry name" value="Proaerolysin, chain A, domain 3"/>
    <property type="match status" value="1"/>
</dbReference>
<dbReference type="EMBL" id="QNUK01000033">
    <property type="protein sequence ID" value="KAF5906444.1"/>
    <property type="molecule type" value="Genomic_DNA"/>
</dbReference>
<evidence type="ECO:0000313" key="3">
    <source>
        <dbReference type="Proteomes" id="UP000727407"/>
    </source>
</evidence>
<dbReference type="InterPro" id="IPR001229">
    <property type="entry name" value="Jacalin-like_lectin_dom"/>
</dbReference>
<dbReference type="Proteomes" id="UP000727407">
    <property type="component" value="Unassembled WGS sequence"/>
</dbReference>
<evidence type="ECO:0000313" key="2">
    <source>
        <dbReference type="EMBL" id="KAF5906444.1"/>
    </source>
</evidence>
<accession>A0A8J4UN24</accession>
<dbReference type="OrthoDB" id="3758675at2759"/>
<dbReference type="Gene3D" id="2.100.10.30">
    <property type="entry name" value="Jacalin-like lectin domain"/>
    <property type="match status" value="1"/>
</dbReference>
<evidence type="ECO:0000259" key="1">
    <source>
        <dbReference type="PROSITE" id="PS51752"/>
    </source>
</evidence>
<dbReference type="InterPro" id="IPR053280">
    <property type="entry name" value="Aerolysin-like_pore-former"/>
</dbReference>
<feature type="non-terminal residue" evidence="2">
    <location>
        <position position="307"/>
    </location>
</feature>
<feature type="domain" description="Jacalin-type lectin" evidence="1">
    <location>
        <begin position="5"/>
        <end position="151"/>
    </location>
</feature>
<dbReference type="PANTHER" id="PTHR34007:SF1">
    <property type="entry name" value="AEROLYSIN-LIKE PROTEIN-RELATED"/>
    <property type="match status" value="1"/>
</dbReference>